<feature type="repeat" description="PPR" evidence="3">
    <location>
        <begin position="340"/>
        <end position="374"/>
    </location>
</feature>
<dbReference type="PANTHER" id="PTHR47447">
    <property type="entry name" value="OS03G0856100 PROTEIN"/>
    <property type="match status" value="1"/>
</dbReference>
<accession>A0AAP0DBQ2</accession>
<feature type="region of interest" description="Disordered" evidence="4">
    <location>
        <begin position="25"/>
        <end position="48"/>
    </location>
</feature>
<evidence type="ECO:0000313" key="6">
    <source>
        <dbReference type="Proteomes" id="UP001408789"/>
    </source>
</evidence>
<evidence type="ECO:0000256" key="2">
    <source>
        <dbReference type="ARBA" id="ARBA00022737"/>
    </source>
</evidence>
<evidence type="ECO:0008006" key="7">
    <source>
        <dbReference type="Google" id="ProtNLM"/>
    </source>
</evidence>
<feature type="repeat" description="PPR" evidence="3">
    <location>
        <begin position="116"/>
        <end position="150"/>
    </location>
</feature>
<dbReference type="PROSITE" id="PS51375">
    <property type="entry name" value="PPR"/>
    <property type="match status" value="6"/>
</dbReference>
<feature type="repeat" description="PPR" evidence="3">
    <location>
        <begin position="446"/>
        <end position="480"/>
    </location>
</feature>
<dbReference type="Gene3D" id="1.25.40.10">
    <property type="entry name" value="Tetratricopeptide repeat domain"/>
    <property type="match status" value="4"/>
</dbReference>
<evidence type="ECO:0000256" key="1">
    <source>
        <dbReference type="ARBA" id="ARBA00007626"/>
    </source>
</evidence>
<name>A0AAP0DBQ2_9ASTR</name>
<dbReference type="AlphaFoldDB" id="A0AAP0DBQ2"/>
<dbReference type="Pfam" id="PF13041">
    <property type="entry name" value="PPR_2"/>
    <property type="match status" value="5"/>
</dbReference>
<evidence type="ECO:0000256" key="3">
    <source>
        <dbReference type="PROSITE-ProRule" id="PRU00708"/>
    </source>
</evidence>
<keyword evidence="6" id="KW-1185">Reference proteome</keyword>
<dbReference type="InterPro" id="IPR011990">
    <property type="entry name" value="TPR-like_helical_dom_sf"/>
</dbReference>
<feature type="repeat" description="PPR" evidence="3">
    <location>
        <begin position="411"/>
        <end position="445"/>
    </location>
</feature>
<evidence type="ECO:0000313" key="5">
    <source>
        <dbReference type="EMBL" id="KAK9068213.1"/>
    </source>
</evidence>
<dbReference type="PANTHER" id="PTHR47447:SF17">
    <property type="entry name" value="OS12G0638900 PROTEIN"/>
    <property type="match status" value="1"/>
</dbReference>
<organism evidence="5 6">
    <name type="scientific">Deinandra increscens subsp. villosa</name>
    <dbReference type="NCBI Taxonomy" id="3103831"/>
    <lineage>
        <taxon>Eukaryota</taxon>
        <taxon>Viridiplantae</taxon>
        <taxon>Streptophyta</taxon>
        <taxon>Embryophyta</taxon>
        <taxon>Tracheophyta</taxon>
        <taxon>Spermatophyta</taxon>
        <taxon>Magnoliopsida</taxon>
        <taxon>eudicotyledons</taxon>
        <taxon>Gunneridae</taxon>
        <taxon>Pentapetalae</taxon>
        <taxon>asterids</taxon>
        <taxon>campanulids</taxon>
        <taxon>Asterales</taxon>
        <taxon>Asteraceae</taxon>
        <taxon>Asteroideae</taxon>
        <taxon>Heliantheae alliance</taxon>
        <taxon>Madieae</taxon>
        <taxon>Madiinae</taxon>
        <taxon>Deinandra</taxon>
    </lineage>
</organism>
<sequence>MSPVMALRFTPSRITSTFFQFRSISSPSSPNFEPKETSPETATKPSLESSTDADLISQMLIHHHNPFHTTESSLQLNGIKISPLLVHQTLIRLKNMSKIALAFFSWAKDQASYSHDAPAYNLMIDILGKVRQFDAAWKLIIEMDQNGVNPNSTTFYVLIRRLISAGLTRQAIRAFDDIGCFVHNDSDQQPIDDFYFLFDTLCKYGYPKVATELFNKWKNWRFQPDAKIYTILIYGWCKTSKIKMAERFFKEMLNSGIEPNVVTYNVVLNGMCRKSSLHPDDRFERTVKAAQNLFDEMLQRGIEPDVTSYSILLHVYSRAHKPDATLETLKIMKDKGVHPSLVSYTSVVKCLCSCGRLELANKLLDEMVENGVTPSATTYNCFFKEYKGRKDVESALRLYKKMKKDSGSIPDTHTYNILIGMFLKLNRSDLAKEIWDDMKGSGSGPDLDSYTLLVHHLCEKQKWQEACEYFVEMIEKGILPQKVTFETLYKGLIQADMLRTWRRLKKKLDDESISFSSEYENYHIKPYKR</sequence>
<reference evidence="5 6" key="1">
    <citation type="submission" date="2024-04" db="EMBL/GenBank/DDBJ databases">
        <title>The reference genome of an endangered Asteraceae, Deinandra increscens subsp. villosa, native to the Central Coast of California.</title>
        <authorList>
            <person name="Guilliams M."/>
            <person name="Hasenstab-Lehman K."/>
            <person name="Meyer R."/>
            <person name="Mcevoy S."/>
        </authorList>
    </citation>
    <scope>NUCLEOTIDE SEQUENCE [LARGE SCALE GENOMIC DNA]</scope>
    <source>
        <tissue evidence="5">Leaf</tissue>
    </source>
</reference>
<keyword evidence="2" id="KW-0677">Repeat</keyword>
<feature type="repeat" description="PPR" evidence="3">
    <location>
        <begin position="225"/>
        <end position="259"/>
    </location>
</feature>
<feature type="compositionally biased region" description="Polar residues" evidence="4">
    <location>
        <begin position="39"/>
        <end position="48"/>
    </location>
</feature>
<comment type="similarity">
    <text evidence="1">Belongs to the PPR family. P subfamily.</text>
</comment>
<dbReference type="InterPro" id="IPR002885">
    <property type="entry name" value="PPR_rpt"/>
</dbReference>
<dbReference type="Proteomes" id="UP001408789">
    <property type="component" value="Unassembled WGS sequence"/>
</dbReference>
<evidence type="ECO:0000256" key="4">
    <source>
        <dbReference type="SAM" id="MobiDB-lite"/>
    </source>
</evidence>
<feature type="repeat" description="PPR" evidence="3">
    <location>
        <begin position="305"/>
        <end position="339"/>
    </location>
</feature>
<comment type="caution">
    <text evidence="5">The sequence shown here is derived from an EMBL/GenBank/DDBJ whole genome shotgun (WGS) entry which is preliminary data.</text>
</comment>
<protein>
    <recommendedName>
        <fullName evidence="7">Pentatricopeptide repeat-containing protein</fullName>
    </recommendedName>
</protein>
<gene>
    <name evidence="5" type="ORF">SSX86_012324</name>
</gene>
<proteinExistence type="inferred from homology"/>
<dbReference type="EMBL" id="JBCNJP010000014">
    <property type="protein sequence ID" value="KAK9068213.1"/>
    <property type="molecule type" value="Genomic_DNA"/>
</dbReference>
<dbReference type="NCBIfam" id="TIGR00756">
    <property type="entry name" value="PPR"/>
    <property type="match status" value="7"/>
</dbReference>